<sequence>MPRLFVYPLPYTRRIVGPPKASVHAANDGKETNENAASLFVCTKSIAWMDTALGISSSMCPFPLRLTRPSRLDEPI</sequence>
<reference evidence="1 2" key="1">
    <citation type="submission" date="2023-09" db="EMBL/GenBank/DDBJ databases">
        <title>Genomes of two closely related lineages of the louse Polyplax serrata with different host specificities.</title>
        <authorList>
            <person name="Martinu J."/>
            <person name="Tarabai H."/>
            <person name="Stefka J."/>
            <person name="Hypsa V."/>
        </authorList>
    </citation>
    <scope>NUCLEOTIDE SEQUENCE [LARGE SCALE GENOMIC DNA]</scope>
    <source>
        <strain evidence="1">98ZLc_SE</strain>
    </source>
</reference>
<accession>A0ABR1BD41</accession>
<protein>
    <submittedName>
        <fullName evidence="1">Uncharacterized protein</fullName>
    </submittedName>
</protein>
<proteinExistence type="predicted"/>
<dbReference type="Proteomes" id="UP001359485">
    <property type="component" value="Unassembled WGS sequence"/>
</dbReference>
<name>A0ABR1BD41_POLSC</name>
<keyword evidence="2" id="KW-1185">Reference proteome</keyword>
<organism evidence="1 2">
    <name type="scientific">Polyplax serrata</name>
    <name type="common">Common mouse louse</name>
    <dbReference type="NCBI Taxonomy" id="468196"/>
    <lineage>
        <taxon>Eukaryota</taxon>
        <taxon>Metazoa</taxon>
        <taxon>Ecdysozoa</taxon>
        <taxon>Arthropoda</taxon>
        <taxon>Hexapoda</taxon>
        <taxon>Insecta</taxon>
        <taxon>Pterygota</taxon>
        <taxon>Neoptera</taxon>
        <taxon>Paraneoptera</taxon>
        <taxon>Psocodea</taxon>
        <taxon>Troctomorpha</taxon>
        <taxon>Phthiraptera</taxon>
        <taxon>Anoplura</taxon>
        <taxon>Polyplacidae</taxon>
        <taxon>Polyplax</taxon>
    </lineage>
</organism>
<evidence type="ECO:0000313" key="2">
    <source>
        <dbReference type="Proteomes" id="UP001359485"/>
    </source>
</evidence>
<gene>
    <name evidence="1" type="ORF">RUM44_008731</name>
</gene>
<comment type="caution">
    <text evidence="1">The sequence shown here is derived from an EMBL/GenBank/DDBJ whole genome shotgun (WGS) entry which is preliminary data.</text>
</comment>
<dbReference type="EMBL" id="JAWJWF010000002">
    <property type="protein sequence ID" value="KAK6638302.1"/>
    <property type="molecule type" value="Genomic_DNA"/>
</dbReference>
<evidence type="ECO:0000313" key="1">
    <source>
        <dbReference type="EMBL" id="KAK6638302.1"/>
    </source>
</evidence>